<evidence type="ECO:0000313" key="3">
    <source>
        <dbReference type="Proteomes" id="UP000692954"/>
    </source>
</evidence>
<keyword evidence="1" id="KW-0175">Coiled coil</keyword>
<evidence type="ECO:0000313" key="2">
    <source>
        <dbReference type="EMBL" id="CAD8045707.1"/>
    </source>
</evidence>
<accession>A0A8S1JU97</accession>
<feature type="coiled-coil region" evidence="1">
    <location>
        <begin position="126"/>
        <end position="153"/>
    </location>
</feature>
<keyword evidence="3" id="KW-1185">Reference proteome</keyword>
<feature type="coiled-coil region" evidence="1">
    <location>
        <begin position="20"/>
        <end position="50"/>
    </location>
</feature>
<protein>
    <submittedName>
        <fullName evidence="2">Uncharacterized protein</fullName>
    </submittedName>
</protein>
<dbReference type="EMBL" id="CAJJDN010000001">
    <property type="protein sequence ID" value="CAD8045707.1"/>
    <property type="molecule type" value="Genomic_DNA"/>
</dbReference>
<organism evidence="2 3">
    <name type="scientific">Paramecium sonneborni</name>
    <dbReference type="NCBI Taxonomy" id="65129"/>
    <lineage>
        <taxon>Eukaryota</taxon>
        <taxon>Sar</taxon>
        <taxon>Alveolata</taxon>
        <taxon>Ciliophora</taxon>
        <taxon>Intramacronucleata</taxon>
        <taxon>Oligohymenophorea</taxon>
        <taxon>Peniculida</taxon>
        <taxon>Parameciidae</taxon>
        <taxon>Paramecium</taxon>
    </lineage>
</organism>
<dbReference type="OrthoDB" id="439158at2759"/>
<dbReference type="AlphaFoldDB" id="A0A8S1JU97"/>
<proteinExistence type="predicted"/>
<evidence type="ECO:0000256" key="1">
    <source>
        <dbReference type="SAM" id="Coils"/>
    </source>
</evidence>
<sequence>MMIEQQSPQYWDDLILSSSKKESKIQTQTLELTAQKLQQQLEKNKEFNHEYMMRIQRSQSDHREQYISEPHEEECEDFEQQKTYLNKLMEEFNSTYSPKIKRPCCQPKSYDMPRQQQKKVQEYSKEEVWQRLLEDKRNQLEQRENDKRKYNDELVEQHCTFKPIISDIASRRNTEQPVAERLYLDGIEQKKRKEQLKFDHINSEQFSFKPDISQISNVLKGEKQFMKPLYERIDQVMKKKQEELLIKQQELQQQSDVTYQPKISQRSIQIAEQKQTSKSVVERLMEDAANKLQKKISQKNEIQDKDVCTFNPQINPTSKPVQQINQVYQTQYLIADFMREKKEKLIQEFIKNSDVTFKPQINKTSELIMESNEERLQENMSDKINRLGVRDYEKNQILKEQIQQAYYQQYTFKPQINQISSIIAQKRSLDDLAYNPERQEKLNRLKEEQESKQSFSYYPQTKKSQQYQHVKSKYDKNLIKQNMEIEKELKERKIQDLKKQMQYQELKECTFKPMTKQFQKDEETLIQKVKGVESFFQNKENIKKKFHQQIEREKELFHYELKYDYKNHLEKTKLEPFKITQQNNMNKRQLEEEALQKEREQCTFHPKINQNYVFA</sequence>
<feature type="coiled-coil region" evidence="1">
    <location>
        <begin position="480"/>
        <end position="507"/>
    </location>
</feature>
<comment type="caution">
    <text evidence="2">The sequence shown here is derived from an EMBL/GenBank/DDBJ whole genome shotgun (WGS) entry which is preliminary data.</text>
</comment>
<gene>
    <name evidence="2" type="ORF">PSON_ATCC_30995.1.T0010230</name>
</gene>
<dbReference type="PANTHER" id="PTHR37028">
    <property type="entry name" value="UNNAMED PRODUCT-RELATED"/>
    <property type="match status" value="1"/>
</dbReference>
<name>A0A8S1JU97_9CILI</name>
<dbReference type="Proteomes" id="UP000692954">
    <property type="component" value="Unassembled WGS sequence"/>
</dbReference>
<dbReference type="PANTHER" id="PTHR37028:SF4">
    <property type="entry name" value="ALMS MOTIF DOMAIN-CONTAINING PROTEIN"/>
    <property type="match status" value="1"/>
</dbReference>
<reference evidence="2" key="1">
    <citation type="submission" date="2021-01" db="EMBL/GenBank/DDBJ databases">
        <authorList>
            <consortium name="Genoscope - CEA"/>
            <person name="William W."/>
        </authorList>
    </citation>
    <scope>NUCLEOTIDE SEQUENCE</scope>
</reference>